<gene>
    <name evidence="1" type="ORF">GCM10025874_06770</name>
</gene>
<organism evidence="1 2">
    <name type="scientific">Arenivirga flava</name>
    <dbReference type="NCBI Taxonomy" id="1930060"/>
    <lineage>
        <taxon>Bacteria</taxon>
        <taxon>Bacillati</taxon>
        <taxon>Actinomycetota</taxon>
        <taxon>Actinomycetes</taxon>
        <taxon>Micrococcales</taxon>
        <taxon>Microbacteriaceae</taxon>
        <taxon>Arenivirga</taxon>
    </lineage>
</organism>
<keyword evidence="2" id="KW-1185">Reference proteome</keyword>
<dbReference type="RefSeq" id="WP_284230008.1">
    <property type="nucleotide sequence ID" value="NZ_BSUL01000001.1"/>
</dbReference>
<dbReference type="AlphaFoldDB" id="A0AA37UE37"/>
<evidence type="ECO:0000313" key="1">
    <source>
        <dbReference type="EMBL" id="GMA27424.1"/>
    </source>
</evidence>
<name>A0AA37UE37_9MICO</name>
<sequence length="96" mass="9951">MPSFRVILGIGALRPGVHPPTVLPVVAEAVAEVATVEASSVELVAGEPRVVIRFTADEPAQAVRIAEEADATAGAVAQVLSRRVTKRVGGRWVGVT</sequence>
<protein>
    <submittedName>
        <fullName evidence="1">Uncharacterized protein</fullName>
    </submittedName>
</protein>
<reference evidence="1 2" key="1">
    <citation type="journal article" date="2014" name="Int. J. Syst. Evol. Microbiol.">
        <title>Complete genome sequence of Corynebacterium casei LMG S-19264T (=DSM 44701T), isolated from a smear-ripened cheese.</title>
        <authorList>
            <consortium name="US DOE Joint Genome Institute (JGI-PGF)"/>
            <person name="Walter F."/>
            <person name="Albersmeier A."/>
            <person name="Kalinowski J."/>
            <person name="Ruckert C."/>
        </authorList>
    </citation>
    <scope>NUCLEOTIDE SEQUENCE [LARGE SCALE GENOMIC DNA]</scope>
    <source>
        <strain evidence="1 2">NBRC 112289</strain>
    </source>
</reference>
<dbReference type="EMBL" id="BSUL01000001">
    <property type="protein sequence ID" value="GMA27424.1"/>
    <property type="molecule type" value="Genomic_DNA"/>
</dbReference>
<proteinExistence type="predicted"/>
<accession>A0AA37UE37</accession>
<evidence type="ECO:0000313" key="2">
    <source>
        <dbReference type="Proteomes" id="UP001157160"/>
    </source>
</evidence>
<comment type="caution">
    <text evidence="1">The sequence shown here is derived from an EMBL/GenBank/DDBJ whole genome shotgun (WGS) entry which is preliminary data.</text>
</comment>
<dbReference type="Proteomes" id="UP001157160">
    <property type="component" value="Unassembled WGS sequence"/>
</dbReference>